<name>A0A835IGC4_9MAGN</name>
<dbReference type="PANTHER" id="PTHR12856">
    <property type="entry name" value="TRANSCRIPTION INITIATION FACTOR IIH-RELATED"/>
    <property type="match status" value="1"/>
</dbReference>
<keyword evidence="3" id="KW-1185">Reference proteome</keyword>
<sequence length="136" mass="15147">MSKDRITIEELIRYGMEPTNQGKVFTCRGKFVKLLGPTDINPKIDGRGNKVTFNLTPGIIDQIFAGKPAIHKAYMKFVPYKFLEVEFWTKYCQAKYLSGESNVATVVAAADNDEVIASFFKGDETLAMILGRAQAS</sequence>
<accession>A0A835IGC4</accession>
<dbReference type="Pfam" id="PF03909">
    <property type="entry name" value="BSD"/>
    <property type="match status" value="1"/>
</dbReference>
<dbReference type="EMBL" id="JADFTS010000003">
    <property type="protein sequence ID" value="KAF9616634.1"/>
    <property type="molecule type" value="Genomic_DNA"/>
</dbReference>
<dbReference type="InterPro" id="IPR005607">
    <property type="entry name" value="BSD_dom"/>
</dbReference>
<proteinExistence type="predicted"/>
<dbReference type="GO" id="GO:0000439">
    <property type="term" value="C:transcription factor TFIIH core complex"/>
    <property type="evidence" value="ECO:0007669"/>
    <property type="project" value="InterPro"/>
</dbReference>
<evidence type="ECO:0000313" key="3">
    <source>
        <dbReference type="Proteomes" id="UP000631114"/>
    </source>
</evidence>
<dbReference type="InterPro" id="IPR027079">
    <property type="entry name" value="Tfb1/GTF2H1"/>
</dbReference>
<dbReference type="GO" id="GO:0006351">
    <property type="term" value="P:DNA-templated transcription"/>
    <property type="evidence" value="ECO:0007669"/>
    <property type="project" value="InterPro"/>
</dbReference>
<dbReference type="AlphaFoldDB" id="A0A835IGC4"/>
<gene>
    <name evidence="2" type="ORF">IFM89_030832</name>
</gene>
<evidence type="ECO:0000259" key="1">
    <source>
        <dbReference type="PROSITE" id="PS50858"/>
    </source>
</evidence>
<dbReference type="GO" id="GO:0006289">
    <property type="term" value="P:nucleotide-excision repair"/>
    <property type="evidence" value="ECO:0007669"/>
    <property type="project" value="InterPro"/>
</dbReference>
<organism evidence="2 3">
    <name type="scientific">Coptis chinensis</name>
    <dbReference type="NCBI Taxonomy" id="261450"/>
    <lineage>
        <taxon>Eukaryota</taxon>
        <taxon>Viridiplantae</taxon>
        <taxon>Streptophyta</taxon>
        <taxon>Embryophyta</taxon>
        <taxon>Tracheophyta</taxon>
        <taxon>Spermatophyta</taxon>
        <taxon>Magnoliopsida</taxon>
        <taxon>Ranunculales</taxon>
        <taxon>Ranunculaceae</taxon>
        <taxon>Coptidoideae</taxon>
        <taxon>Coptis</taxon>
    </lineage>
</organism>
<dbReference type="Proteomes" id="UP000631114">
    <property type="component" value="Unassembled WGS sequence"/>
</dbReference>
<evidence type="ECO:0000313" key="2">
    <source>
        <dbReference type="EMBL" id="KAF9616634.1"/>
    </source>
</evidence>
<feature type="domain" description="BSD" evidence="1">
    <location>
        <begin position="47"/>
        <end position="99"/>
    </location>
</feature>
<dbReference type="OrthoDB" id="360521at2759"/>
<reference evidence="2 3" key="1">
    <citation type="submission" date="2020-10" db="EMBL/GenBank/DDBJ databases">
        <title>The Coptis chinensis genome and diversification of protoberbering-type alkaloids.</title>
        <authorList>
            <person name="Wang B."/>
            <person name="Shu S."/>
            <person name="Song C."/>
            <person name="Liu Y."/>
        </authorList>
    </citation>
    <scope>NUCLEOTIDE SEQUENCE [LARGE SCALE GENOMIC DNA]</scope>
    <source>
        <strain evidence="2">HL-2020</strain>
        <tissue evidence="2">Leaf</tissue>
    </source>
</reference>
<comment type="caution">
    <text evidence="2">The sequence shown here is derived from an EMBL/GenBank/DDBJ whole genome shotgun (WGS) entry which is preliminary data.</text>
</comment>
<dbReference type="PROSITE" id="PS50858">
    <property type="entry name" value="BSD"/>
    <property type="match status" value="1"/>
</dbReference>
<protein>
    <recommendedName>
        <fullName evidence="1">BSD domain-containing protein</fullName>
    </recommendedName>
</protein>